<sequence>MRDLLHGLYEIRPMTVAILVGFSMGLGLIGAQVTTGWLLALFSVFWGVTVLAIMTLLARTLVERGAHHGPHGVAH</sequence>
<dbReference type="Proteomes" id="UP000540506">
    <property type="component" value="Unassembled WGS sequence"/>
</dbReference>
<protein>
    <submittedName>
        <fullName evidence="2">Uncharacterized protein</fullName>
    </submittedName>
</protein>
<feature type="transmembrane region" description="Helical" evidence="1">
    <location>
        <begin position="12"/>
        <end position="31"/>
    </location>
</feature>
<keyword evidence="3" id="KW-1185">Reference proteome</keyword>
<name>A0A7W7QXF3_KITKI</name>
<evidence type="ECO:0000313" key="3">
    <source>
        <dbReference type="Proteomes" id="UP000540506"/>
    </source>
</evidence>
<keyword evidence="1" id="KW-0472">Membrane</keyword>
<feature type="transmembrane region" description="Helical" evidence="1">
    <location>
        <begin position="37"/>
        <end position="58"/>
    </location>
</feature>
<reference evidence="2 3" key="1">
    <citation type="submission" date="2020-08" db="EMBL/GenBank/DDBJ databases">
        <title>Sequencing the genomes of 1000 actinobacteria strains.</title>
        <authorList>
            <person name="Klenk H.-P."/>
        </authorList>
    </citation>
    <scope>NUCLEOTIDE SEQUENCE [LARGE SCALE GENOMIC DNA]</scope>
    <source>
        <strain evidence="2 3">DSM 41654</strain>
    </source>
</reference>
<proteinExistence type="predicted"/>
<evidence type="ECO:0000256" key="1">
    <source>
        <dbReference type="SAM" id="Phobius"/>
    </source>
</evidence>
<dbReference type="EMBL" id="JACHJV010000001">
    <property type="protein sequence ID" value="MBB4921319.1"/>
    <property type="molecule type" value="Genomic_DNA"/>
</dbReference>
<gene>
    <name evidence="2" type="ORF">FHR34_000312</name>
</gene>
<evidence type="ECO:0000313" key="2">
    <source>
        <dbReference type="EMBL" id="MBB4921319.1"/>
    </source>
</evidence>
<organism evidence="2 3">
    <name type="scientific">Kitasatospora kifunensis</name>
    <name type="common">Streptomyces kifunensis</name>
    <dbReference type="NCBI Taxonomy" id="58351"/>
    <lineage>
        <taxon>Bacteria</taxon>
        <taxon>Bacillati</taxon>
        <taxon>Actinomycetota</taxon>
        <taxon>Actinomycetes</taxon>
        <taxon>Kitasatosporales</taxon>
        <taxon>Streptomycetaceae</taxon>
        <taxon>Kitasatospora</taxon>
    </lineage>
</organism>
<keyword evidence="1" id="KW-1133">Transmembrane helix</keyword>
<keyword evidence="1" id="KW-0812">Transmembrane</keyword>
<dbReference type="RefSeq" id="WP_184933673.1">
    <property type="nucleotide sequence ID" value="NZ_JACHJV010000001.1"/>
</dbReference>
<comment type="caution">
    <text evidence="2">The sequence shown here is derived from an EMBL/GenBank/DDBJ whole genome shotgun (WGS) entry which is preliminary data.</text>
</comment>
<accession>A0A7W7QXF3</accession>
<dbReference type="AlphaFoldDB" id="A0A7W7QXF3"/>